<evidence type="ECO:0000259" key="3">
    <source>
        <dbReference type="Pfam" id="PF08338"/>
    </source>
</evidence>
<feature type="domain" description="NAD-dependent epimerase/dehydratase" evidence="2">
    <location>
        <begin position="4"/>
        <end position="130"/>
    </location>
</feature>
<comment type="similarity">
    <text evidence="1">Belongs to the NAD(P)-dependent epimerase/dehydratase family. SDR39U1 subfamily.</text>
</comment>
<dbReference type="EMBL" id="WBUI01000007">
    <property type="protein sequence ID" value="KAB2933039.1"/>
    <property type="molecule type" value="Genomic_DNA"/>
</dbReference>
<dbReference type="Pfam" id="PF08338">
    <property type="entry name" value="DUF1731"/>
    <property type="match status" value="1"/>
</dbReference>
<dbReference type="InterPro" id="IPR010099">
    <property type="entry name" value="SDR39U1"/>
</dbReference>
<dbReference type="Proteomes" id="UP000460298">
    <property type="component" value="Unassembled WGS sequence"/>
</dbReference>
<proteinExistence type="inferred from homology"/>
<dbReference type="InterPro" id="IPR036291">
    <property type="entry name" value="NAD(P)-bd_dom_sf"/>
</dbReference>
<feature type="domain" description="DUF1731" evidence="3">
    <location>
        <begin position="257"/>
        <end position="303"/>
    </location>
</feature>
<protein>
    <submittedName>
        <fullName evidence="4">TIGR01777 family protein</fullName>
    </submittedName>
</protein>
<evidence type="ECO:0000313" key="4">
    <source>
        <dbReference type="EMBL" id="KAB2933039.1"/>
    </source>
</evidence>
<dbReference type="PANTHER" id="PTHR11092:SF0">
    <property type="entry name" value="EPIMERASE FAMILY PROTEIN SDR39U1"/>
    <property type="match status" value="1"/>
</dbReference>
<dbReference type="SUPFAM" id="SSF51735">
    <property type="entry name" value="NAD(P)-binding Rossmann-fold domains"/>
    <property type="match status" value="1"/>
</dbReference>
<dbReference type="AlphaFoldDB" id="A0A833H2E3"/>
<evidence type="ECO:0000313" key="5">
    <source>
        <dbReference type="Proteomes" id="UP000460298"/>
    </source>
</evidence>
<organism evidence="4 5">
    <name type="scientific">Leptonema illini</name>
    <dbReference type="NCBI Taxonomy" id="183"/>
    <lineage>
        <taxon>Bacteria</taxon>
        <taxon>Pseudomonadati</taxon>
        <taxon>Spirochaetota</taxon>
        <taxon>Spirochaetia</taxon>
        <taxon>Leptospirales</taxon>
        <taxon>Leptospiraceae</taxon>
        <taxon>Leptonema</taxon>
    </lineage>
</organism>
<accession>A0A833H2E3</accession>
<dbReference type="Gene3D" id="3.40.50.720">
    <property type="entry name" value="NAD(P)-binding Rossmann-like Domain"/>
    <property type="match status" value="1"/>
</dbReference>
<dbReference type="InterPro" id="IPR013549">
    <property type="entry name" value="DUF1731"/>
</dbReference>
<name>A0A833H2E3_9LEPT</name>
<dbReference type="PANTHER" id="PTHR11092">
    <property type="entry name" value="SUGAR NUCLEOTIDE EPIMERASE RELATED"/>
    <property type="match status" value="1"/>
</dbReference>
<dbReference type="Pfam" id="PF01370">
    <property type="entry name" value="Epimerase"/>
    <property type="match status" value="1"/>
</dbReference>
<sequence length="305" mass="33333">MASIILTGGGGLVGARLSEQLLSDGHQLTHLVSSTREGRVPTFTYDPMAETMPEQARKALLESDIVIHLAGEPIAARRWSKPQKERIVQSRVQSTALLRNTIIDAKKKGERHPARYIQASAVGYYGNRGDEWLDESAKPGHDFLADTVVAWEQAAAPLIDALSTAFVRIGIVLDRDAGALPKMAMPVKLFLGAIPGSGKQWMSWIHIADLIALIRWLVLHPDLKGPFNAVSPEPIQAADFMKQLARALGRPTLMPYVPEAALKLGMGEMAEMITTGSRVSCKKIEQTGFSFQFKNLPSALADLFE</sequence>
<dbReference type="InterPro" id="IPR001509">
    <property type="entry name" value="Epimerase_deHydtase"/>
</dbReference>
<gene>
    <name evidence="4" type="ORF">F9K24_09230</name>
</gene>
<evidence type="ECO:0000256" key="1">
    <source>
        <dbReference type="ARBA" id="ARBA00009353"/>
    </source>
</evidence>
<comment type="caution">
    <text evidence="4">The sequence shown here is derived from an EMBL/GenBank/DDBJ whole genome shotgun (WGS) entry which is preliminary data.</text>
</comment>
<reference evidence="4 5" key="1">
    <citation type="submission" date="2019-10" db="EMBL/GenBank/DDBJ databases">
        <title>Extracellular Electron Transfer in a Candidatus Methanoperedens spp. Enrichment Culture.</title>
        <authorList>
            <person name="Berger S."/>
            <person name="Rangel Shaw D."/>
            <person name="Berben T."/>
            <person name="In 'T Zandt M."/>
            <person name="Frank J."/>
            <person name="Reimann J."/>
            <person name="Jetten M.S.M."/>
            <person name="Welte C.U."/>
        </authorList>
    </citation>
    <scope>NUCLEOTIDE SEQUENCE [LARGE SCALE GENOMIC DNA]</scope>
    <source>
        <strain evidence="4">SB12</strain>
    </source>
</reference>
<dbReference type="NCBIfam" id="TIGR01777">
    <property type="entry name" value="yfcH"/>
    <property type="match status" value="1"/>
</dbReference>
<evidence type="ECO:0000259" key="2">
    <source>
        <dbReference type="Pfam" id="PF01370"/>
    </source>
</evidence>